<dbReference type="InterPro" id="IPR012312">
    <property type="entry name" value="Hemerythrin-like"/>
</dbReference>
<accession>A0A086P881</accession>
<keyword evidence="3" id="KW-1185">Reference proteome</keyword>
<dbReference type="STRING" id="76947.GCA_002080435_02846"/>
<dbReference type="PATRIC" id="fig|1219045.3.peg.2439"/>
<evidence type="ECO:0000259" key="1">
    <source>
        <dbReference type="Pfam" id="PF01814"/>
    </source>
</evidence>
<dbReference type="eggNOG" id="COG5592">
    <property type="taxonomic scope" value="Bacteria"/>
</dbReference>
<dbReference type="Proteomes" id="UP000024284">
    <property type="component" value="Unassembled WGS sequence"/>
</dbReference>
<dbReference type="OrthoDB" id="9793637at2"/>
<dbReference type="AlphaFoldDB" id="A0A086P881"/>
<reference evidence="2" key="1">
    <citation type="submission" date="2014-08" db="EMBL/GenBank/DDBJ databases">
        <title>Draft genome sequences of Sphingobium herbicidovorans.</title>
        <authorList>
            <person name="Gan H.M."/>
            <person name="Gan H.Y."/>
            <person name="Savka M.A."/>
        </authorList>
    </citation>
    <scope>NUCLEOTIDE SEQUENCE [LARGE SCALE GENOMIC DNA]</scope>
    <source>
        <strain evidence="2">NBRC 16415</strain>
    </source>
</reference>
<dbReference type="RefSeq" id="WP_037466786.1">
    <property type="nucleotide sequence ID" value="NZ_BCZD01000008.1"/>
</dbReference>
<sequence length="170" mass="19319">MAKAEFTDAIALLKADHRKVEDLFEQFEKAKAASRKQDIAHQICTELKIHTMIEEEIFYPTFRGKIEDDTLDEAYVEHDGAKLLVNDIEAGSPEDDFYDAKVTVLSEEIKHHVKEEEQPSEGMFAQCRKTDVDLVELRDRMMARKEELMAQAKASGLPAAQPRTVNQVPA</sequence>
<dbReference type="Gene3D" id="1.20.120.520">
    <property type="entry name" value="nmb1532 protein domain like"/>
    <property type="match status" value="1"/>
</dbReference>
<evidence type="ECO:0000313" key="2">
    <source>
        <dbReference type="EMBL" id="KFG89599.1"/>
    </source>
</evidence>
<dbReference type="Pfam" id="PF01814">
    <property type="entry name" value="Hemerythrin"/>
    <property type="match status" value="1"/>
</dbReference>
<dbReference type="PANTHER" id="PTHR35585">
    <property type="entry name" value="HHE DOMAIN PROTEIN (AFU_ORTHOLOGUE AFUA_4G00730)"/>
    <property type="match status" value="1"/>
</dbReference>
<evidence type="ECO:0000313" key="3">
    <source>
        <dbReference type="Proteomes" id="UP000024284"/>
    </source>
</evidence>
<dbReference type="PANTHER" id="PTHR35585:SF1">
    <property type="entry name" value="HHE DOMAIN PROTEIN (AFU_ORTHOLOGUE AFUA_4G00730)"/>
    <property type="match status" value="1"/>
</dbReference>
<comment type="caution">
    <text evidence="2">The sequence shown here is derived from an EMBL/GenBank/DDBJ whole genome shotgun (WGS) entry which is preliminary data.</text>
</comment>
<dbReference type="EMBL" id="JFZA02000023">
    <property type="protein sequence ID" value="KFG89599.1"/>
    <property type="molecule type" value="Genomic_DNA"/>
</dbReference>
<name>A0A086P881_SPHHM</name>
<proteinExistence type="predicted"/>
<organism evidence="2 3">
    <name type="scientific">Sphingobium herbicidovorans (strain ATCC 700291 / DSM 11019 / CCUG 56400 / KCTC 2939 / LMG 18315 / NBRC 16415 / MH)</name>
    <name type="common">Sphingomonas herbicidovorans</name>
    <dbReference type="NCBI Taxonomy" id="1219045"/>
    <lineage>
        <taxon>Bacteria</taxon>
        <taxon>Pseudomonadati</taxon>
        <taxon>Pseudomonadota</taxon>
        <taxon>Alphaproteobacteria</taxon>
        <taxon>Sphingomonadales</taxon>
        <taxon>Sphingomonadaceae</taxon>
        <taxon>Sphingobium</taxon>
    </lineage>
</organism>
<gene>
    <name evidence="2" type="ORF">BV98_002404</name>
</gene>
<protein>
    <submittedName>
        <fullName evidence="2">Hemerythrin</fullName>
    </submittedName>
</protein>
<feature type="domain" description="Hemerythrin-like" evidence="1">
    <location>
        <begin position="9"/>
        <end position="118"/>
    </location>
</feature>